<dbReference type="AlphaFoldDB" id="F5YQL5"/>
<dbReference type="InterPro" id="IPR029060">
    <property type="entry name" value="PIN-like_dom_sf"/>
</dbReference>
<dbReference type="STRING" id="545694.TREPR_2719"/>
<proteinExistence type="predicted"/>
<evidence type="ECO:0000313" key="2">
    <source>
        <dbReference type="Proteomes" id="UP000009223"/>
    </source>
</evidence>
<gene>
    <name evidence="1" type="ordered locus">TREPR_2719</name>
</gene>
<dbReference type="eggNOG" id="COG1848">
    <property type="taxonomic scope" value="Bacteria"/>
</dbReference>
<evidence type="ECO:0000313" key="1">
    <source>
        <dbReference type="EMBL" id="AEF84272.1"/>
    </source>
</evidence>
<dbReference type="Proteomes" id="UP000009223">
    <property type="component" value="Chromosome"/>
</dbReference>
<reference evidence="2" key="1">
    <citation type="submission" date="2009-12" db="EMBL/GenBank/DDBJ databases">
        <title>Complete sequence of Treponema primitia strain ZAS-2.</title>
        <authorList>
            <person name="Tetu S.G."/>
            <person name="Matson E."/>
            <person name="Ren Q."/>
            <person name="Seshadri R."/>
            <person name="Elbourne L."/>
            <person name="Hassan K.A."/>
            <person name="Durkin A."/>
            <person name="Radune D."/>
            <person name="Mohamoud Y."/>
            <person name="Shay R."/>
            <person name="Jin S."/>
            <person name="Zhang X."/>
            <person name="Lucey K."/>
            <person name="Ballor N.R."/>
            <person name="Ottesen E."/>
            <person name="Rosenthal R."/>
            <person name="Allen A."/>
            <person name="Leadbetter J.R."/>
            <person name="Paulsen I.T."/>
        </authorList>
    </citation>
    <scope>NUCLEOTIDE SEQUENCE [LARGE SCALE GENOMIC DNA]</scope>
    <source>
        <strain evidence="2">ATCC BAA-887 / DSM 12427 / ZAS-2</strain>
    </source>
</reference>
<dbReference type="SUPFAM" id="SSF88723">
    <property type="entry name" value="PIN domain-like"/>
    <property type="match status" value="1"/>
</dbReference>
<reference evidence="1 2" key="2">
    <citation type="journal article" date="2011" name="ISME J.">
        <title>RNA-seq reveals cooperative metabolic interactions between two termite-gut spirochete species in co-culture.</title>
        <authorList>
            <person name="Rosenthal A.Z."/>
            <person name="Matson E.G."/>
            <person name="Eldar A."/>
            <person name="Leadbetter J.R."/>
        </authorList>
    </citation>
    <scope>NUCLEOTIDE SEQUENCE [LARGE SCALE GENOMIC DNA]</scope>
    <source>
        <strain evidence="2">ATCC BAA-887 / DSM 12427 / ZAS-2</strain>
    </source>
</reference>
<dbReference type="KEGG" id="tpi:TREPR_2719"/>
<protein>
    <recommendedName>
        <fullName evidence="3">PIN domain-containing protein</fullName>
    </recommendedName>
</protein>
<sequence length="147" mass="17312">MFSFYYEKREDPHYQELKAQTRQVFDMIKAGKFEPYTSTFATDEMENEKDPEKLENMRQLIPEFGIRFLDITPEVDRLATLYIKEEAVTALSETDAAHIAITAVNGLDFIVSLNFGHIARAWTIERVRRVNIRRIIKALAYTNQRRY</sequence>
<evidence type="ECO:0008006" key="3">
    <source>
        <dbReference type="Google" id="ProtNLM"/>
    </source>
</evidence>
<keyword evidence="2" id="KW-1185">Reference proteome</keyword>
<accession>F5YQL5</accession>
<dbReference type="EMBL" id="CP001843">
    <property type="protein sequence ID" value="AEF84272.1"/>
    <property type="molecule type" value="Genomic_DNA"/>
</dbReference>
<dbReference type="HOGENOM" id="CLU_119411_1_0_12"/>
<name>F5YQL5_TREPZ</name>
<organism evidence="1 2">
    <name type="scientific">Treponema primitia (strain ATCC BAA-887 / DSM 12427 / ZAS-2)</name>
    <dbReference type="NCBI Taxonomy" id="545694"/>
    <lineage>
        <taxon>Bacteria</taxon>
        <taxon>Pseudomonadati</taxon>
        <taxon>Spirochaetota</taxon>
        <taxon>Spirochaetia</taxon>
        <taxon>Spirochaetales</taxon>
        <taxon>Treponemataceae</taxon>
        <taxon>Treponema</taxon>
    </lineage>
</organism>